<dbReference type="Proteomes" id="UP000679950">
    <property type="component" value="Unassembled WGS sequence"/>
</dbReference>
<sequence length="47" mass="5195">MLWTIIGLLVILWILGLVTKIGGALIHILLVLAVIVFIINLFRGRAN</sequence>
<dbReference type="InterPro" id="IPR043727">
    <property type="entry name" value="Lmo0937-like"/>
</dbReference>
<organism evidence="2 3">
    <name type="scientific">Lederbergia ruris</name>
    <dbReference type="NCBI Taxonomy" id="217495"/>
    <lineage>
        <taxon>Bacteria</taxon>
        <taxon>Bacillati</taxon>
        <taxon>Bacillota</taxon>
        <taxon>Bacilli</taxon>
        <taxon>Bacillales</taxon>
        <taxon>Bacillaceae</taxon>
        <taxon>Lederbergia</taxon>
    </lineage>
</organism>
<comment type="caution">
    <text evidence="2">The sequence shown here is derived from an EMBL/GenBank/DDBJ whole genome shotgun (WGS) entry which is preliminary data.</text>
</comment>
<dbReference type="EMBL" id="BORB01000006">
    <property type="protein sequence ID" value="GIN56699.1"/>
    <property type="molecule type" value="Genomic_DNA"/>
</dbReference>
<evidence type="ECO:0000256" key="1">
    <source>
        <dbReference type="SAM" id="Phobius"/>
    </source>
</evidence>
<evidence type="ECO:0000313" key="3">
    <source>
        <dbReference type="Proteomes" id="UP000679950"/>
    </source>
</evidence>
<protein>
    <recommendedName>
        <fullName evidence="4">Lmo0937 family membrane protein</fullName>
    </recommendedName>
</protein>
<dbReference type="NCBIfam" id="NF033488">
    <property type="entry name" value="lmo0937_fam_TM"/>
    <property type="match status" value="1"/>
</dbReference>
<dbReference type="Pfam" id="PF18919">
    <property type="entry name" value="DUF5670"/>
    <property type="match status" value="1"/>
</dbReference>
<keyword evidence="1" id="KW-0812">Transmembrane</keyword>
<name>A0ABQ4KGY3_9BACI</name>
<dbReference type="RefSeq" id="WP_158324204.1">
    <property type="nucleotide sequence ID" value="NZ_BORB01000006.1"/>
</dbReference>
<accession>A0ABQ4KGY3</accession>
<reference evidence="2 3" key="1">
    <citation type="submission" date="2021-03" db="EMBL/GenBank/DDBJ databases">
        <title>Antimicrobial resistance genes in bacteria isolated from Japanese honey, and their potential for conferring macrolide and lincosamide resistance in the American foulbrood pathogen Paenibacillus larvae.</title>
        <authorList>
            <person name="Okamoto M."/>
            <person name="Kumagai M."/>
            <person name="Kanamori H."/>
            <person name="Takamatsu D."/>
        </authorList>
    </citation>
    <scope>NUCLEOTIDE SEQUENCE [LARGE SCALE GENOMIC DNA]</scope>
    <source>
        <strain evidence="2 3">J8TS2</strain>
    </source>
</reference>
<evidence type="ECO:0008006" key="4">
    <source>
        <dbReference type="Google" id="ProtNLM"/>
    </source>
</evidence>
<proteinExistence type="predicted"/>
<keyword evidence="1" id="KW-1133">Transmembrane helix</keyword>
<keyword evidence="1" id="KW-0472">Membrane</keyword>
<evidence type="ECO:0000313" key="2">
    <source>
        <dbReference type="EMBL" id="GIN56699.1"/>
    </source>
</evidence>
<keyword evidence="3" id="KW-1185">Reference proteome</keyword>
<feature type="transmembrane region" description="Helical" evidence="1">
    <location>
        <begin position="6"/>
        <end position="39"/>
    </location>
</feature>
<gene>
    <name evidence="2" type="ORF">J8TS2_10180</name>
</gene>